<dbReference type="Gene3D" id="3.40.50.1820">
    <property type="entry name" value="alpha/beta hydrolase"/>
    <property type="match status" value="1"/>
</dbReference>
<feature type="chain" id="PRO_5011815599" description="Carboxypeptidase" evidence="6">
    <location>
        <begin position="25"/>
        <end position="516"/>
    </location>
</feature>
<dbReference type="EC" id="3.4.16.-" evidence="6"/>
<evidence type="ECO:0000256" key="3">
    <source>
        <dbReference type="ARBA" id="ARBA00022670"/>
    </source>
</evidence>
<gene>
    <name evidence="7" type="ORF">AMATHDRAFT_69125</name>
</gene>
<dbReference type="InterPro" id="IPR018202">
    <property type="entry name" value="Ser_caboxypep_ser_AS"/>
</dbReference>
<keyword evidence="3 6" id="KW-0645">Protease</keyword>
<dbReference type="PANTHER" id="PTHR11802">
    <property type="entry name" value="SERINE PROTEASE FAMILY S10 SERINE CARBOXYPEPTIDASE"/>
    <property type="match status" value="1"/>
</dbReference>
<evidence type="ECO:0000313" key="8">
    <source>
        <dbReference type="Proteomes" id="UP000242287"/>
    </source>
</evidence>
<dbReference type="GO" id="GO:0000324">
    <property type="term" value="C:fungal-type vacuole"/>
    <property type="evidence" value="ECO:0007669"/>
    <property type="project" value="TreeGrafter"/>
</dbReference>
<accession>A0A2A9NGB8</accession>
<dbReference type="InterPro" id="IPR001563">
    <property type="entry name" value="Peptidase_S10"/>
</dbReference>
<organism evidence="7 8">
    <name type="scientific">Amanita thiersii Skay4041</name>
    <dbReference type="NCBI Taxonomy" id="703135"/>
    <lineage>
        <taxon>Eukaryota</taxon>
        <taxon>Fungi</taxon>
        <taxon>Dikarya</taxon>
        <taxon>Basidiomycota</taxon>
        <taxon>Agaricomycotina</taxon>
        <taxon>Agaricomycetes</taxon>
        <taxon>Agaricomycetidae</taxon>
        <taxon>Agaricales</taxon>
        <taxon>Pluteineae</taxon>
        <taxon>Amanitaceae</taxon>
        <taxon>Amanita</taxon>
    </lineage>
</organism>
<dbReference type="SUPFAM" id="SSF53474">
    <property type="entry name" value="alpha/beta-Hydrolases"/>
    <property type="match status" value="1"/>
</dbReference>
<keyword evidence="4 6" id="KW-0378">Hydrolase</keyword>
<dbReference type="GO" id="GO:0006508">
    <property type="term" value="P:proteolysis"/>
    <property type="evidence" value="ECO:0007669"/>
    <property type="project" value="UniProtKB-KW"/>
</dbReference>
<evidence type="ECO:0000256" key="6">
    <source>
        <dbReference type="RuleBase" id="RU361156"/>
    </source>
</evidence>
<protein>
    <recommendedName>
        <fullName evidence="6">Carboxypeptidase</fullName>
        <ecNumber evidence="6">3.4.16.-</ecNumber>
    </recommendedName>
</protein>
<feature type="signal peptide" evidence="6">
    <location>
        <begin position="1"/>
        <end position="24"/>
    </location>
</feature>
<proteinExistence type="inferred from homology"/>
<name>A0A2A9NGB8_9AGAR</name>
<dbReference type="STRING" id="703135.A0A2A9NGB8"/>
<dbReference type="PANTHER" id="PTHR11802:SF64">
    <property type="entry name" value="CARBOXYPEPTIDASE"/>
    <property type="match status" value="1"/>
</dbReference>
<comment type="similarity">
    <text evidence="1 6">Belongs to the peptidase S10 family.</text>
</comment>
<keyword evidence="6" id="KW-0732">Signal</keyword>
<dbReference type="GO" id="GO:0004185">
    <property type="term" value="F:serine-type carboxypeptidase activity"/>
    <property type="evidence" value="ECO:0007669"/>
    <property type="project" value="UniProtKB-UniRule"/>
</dbReference>
<dbReference type="InterPro" id="IPR029058">
    <property type="entry name" value="AB_hydrolase_fold"/>
</dbReference>
<evidence type="ECO:0000256" key="5">
    <source>
        <dbReference type="ARBA" id="ARBA00023180"/>
    </source>
</evidence>
<dbReference type="PRINTS" id="PR00724">
    <property type="entry name" value="CRBOXYPTASEC"/>
</dbReference>
<evidence type="ECO:0000256" key="2">
    <source>
        <dbReference type="ARBA" id="ARBA00022645"/>
    </source>
</evidence>
<dbReference type="Gene3D" id="1.10.287.410">
    <property type="match status" value="1"/>
</dbReference>
<evidence type="ECO:0000256" key="4">
    <source>
        <dbReference type="ARBA" id="ARBA00022801"/>
    </source>
</evidence>
<dbReference type="Proteomes" id="UP000242287">
    <property type="component" value="Unassembled WGS sequence"/>
</dbReference>
<evidence type="ECO:0000313" key="7">
    <source>
        <dbReference type="EMBL" id="PFH46762.1"/>
    </source>
</evidence>
<sequence length="516" mass="57111">MMLLRCIQFLVCCAILCPHVLVSGLRDTPHSMQDTIVKRRNLVTQGALTYVKDSGICETTPGVHQVSGYVEVSAASRLWFWFFEARKNPEDAPLTIWLNGGPGCSSMIGLFTENGPCQVNQDNSTTSINQFSWNNVSNMLYFDQPFGSGFSYGIDATTTSNEAAAYFWTAFQMLLQSAEFMQFQSRSLILATESYGGHFGPVFVNYFTEQSGRIRNGELEGIPVKFSGMLINNGRHDPLIQSQSYIEFVTNAPGYGPLQNDSTIAAMSAEFDSPDGCKHQLEICYASGSDQQCSDAYKFCQRTVYEPAVNGYDDSSFTNDPSVPFPPLNYLSYLRSQDVMTSIGASSLFDQCSTLVQNDFSLAGELGRTFLPELGKLADAGFRLLIWAGDTDIKCNWLGVHESMVAMNWHGNETLKSMDFMEMSIDGKPIAAVKNIGNFSFARVYRAGHHLPGYQPEAALEIFAQFLQQQPLHSVEGAAVPSPSATPPSAGSSGSRVMMPVKWSRLVWIWMMFVLW</sequence>
<evidence type="ECO:0000256" key="1">
    <source>
        <dbReference type="ARBA" id="ARBA00009431"/>
    </source>
</evidence>
<dbReference type="PROSITE" id="PS00131">
    <property type="entry name" value="CARBOXYPEPT_SER_SER"/>
    <property type="match status" value="1"/>
</dbReference>
<keyword evidence="8" id="KW-1185">Reference proteome</keyword>
<keyword evidence="2 6" id="KW-0121">Carboxypeptidase</keyword>
<dbReference type="AlphaFoldDB" id="A0A2A9NGB8"/>
<dbReference type="Pfam" id="PF00450">
    <property type="entry name" value="Peptidase_S10"/>
    <property type="match status" value="1"/>
</dbReference>
<keyword evidence="5" id="KW-0325">Glycoprotein</keyword>
<reference evidence="7 8" key="1">
    <citation type="submission" date="2014-02" db="EMBL/GenBank/DDBJ databases">
        <title>Transposable element dynamics among asymbiotic and ectomycorrhizal Amanita fungi.</title>
        <authorList>
            <consortium name="DOE Joint Genome Institute"/>
            <person name="Hess J."/>
            <person name="Skrede I."/>
            <person name="Wolfe B."/>
            <person name="LaButti K."/>
            <person name="Ohm R.A."/>
            <person name="Grigoriev I.V."/>
            <person name="Pringle A."/>
        </authorList>
    </citation>
    <scope>NUCLEOTIDE SEQUENCE [LARGE SCALE GENOMIC DNA]</scope>
    <source>
        <strain evidence="7 8">SKay4041</strain>
    </source>
</reference>
<dbReference type="OrthoDB" id="443318at2759"/>
<dbReference type="EMBL" id="KZ302161">
    <property type="protein sequence ID" value="PFH46762.1"/>
    <property type="molecule type" value="Genomic_DNA"/>
</dbReference>